<reference evidence="1 2" key="1">
    <citation type="submission" date="2019-05" db="EMBL/GenBank/DDBJ databases">
        <title>Another draft genome of Portunus trituberculatus and its Hox gene families provides insights of decapod evolution.</title>
        <authorList>
            <person name="Jeong J.-H."/>
            <person name="Song I."/>
            <person name="Kim S."/>
            <person name="Choi T."/>
            <person name="Kim D."/>
            <person name="Ryu S."/>
            <person name="Kim W."/>
        </authorList>
    </citation>
    <scope>NUCLEOTIDE SEQUENCE [LARGE SCALE GENOMIC DNA]</scope>
    <source>
        <tissue evidence="1">Muscle</tissue>
    </source>
</reference>
<dbReference type="EMBL" id="VSRR010007706">
    <property type="protein sequence ID" value="MPC47382.1"/>
    <property type="molecule type" value="Genomic_DNA"/>
</dbReference>
<dbReference type="AlphaFoldDB" id="A0A5B7FLL8"/>
<proteinExistence type="predicted"/>
<dbReference type="Proteomes" id="UP000324222">
    <property type="component" value="Unassembled WGS sequence"/>
</dbReference>
<accession>A0A5B7FLL8</accession>
<protein>
    <submittedName>
        <fullName evidence="1">Uncharacterized protein</fullName>
    </submittedName>
</protein>
<sequence>MIRHVTESRHSRPEADASPPCLLLPHLNFRQGFPGAPYLVAAIGSELTDQRALQAEERRRGSSLARWSNFRERCLRCR</sequence>
<name>A0A5B7FLL8_PORTR</name>
<keyword evidence="2" id="KW-1185">Reference proteome</keyword>
<organism evidence="1 2">
    <name type="scientific">Portunus trituberculatus</name>
    <name type="common">Swimming crab</name>
    <name type="synonym">Neptunus trituberculatus</name>
    <dbReference type="NCBI Taxonomy" id="210409"/>
    <lineage>
        <taxon>Eukaryota</taxon>
        <taxon>Metazoa</taxon>
        <taxon>Ecdysozoa</taxon>
        <taxon>Arthropoda</taxon>
        <taxon>Crustacea</taxon>
        <taxon>Multicrustacea</taxon>
        <taxon>Malacostraca</taxon>
        <taxon>Eumalacostraca</taxon>
        <taxon>Eucarida</taxon>
        <taxon>Decapoda</taxon>
        <taxon>Pleocyemata</taxon>
        <taxon>Brachyura</taxon>
        <taxon>Eubrachyura</taxon>
        <taxon>Portunoidea</taxon>
        <taxon>Portunidae</taxon>
        <taxon>Portuninae</taxon>
        <taxon>Portunus</taxon>
    </lineage>
</organism>
<evidence type="ECO:0000313" key="2">
    <source>
        <dbReference type="Proteomes" id="UP000324222"/>
    </source>
</evidence>
<comment type="caution">
    <text evidence="1">The sequence shown here is derived from an EMBL/GenBank/DDBJ whole genome shotgun (WGS) entry which is preliminary data.</text>
</comment>
<evidence type="ECO:0000313" key="1">
    <source>
        <dbReference type="EMBL" id="MPC47382.1"/>
    </source>
</evidence>
<gene>
    <name evidence="1" type="ORF">E2C01_041126</name>
</gene>